<feature type="transmembrane region" description="Helical" evidence="1">
    <location>
        <begin position="679"/>
        <end position="703"/>
    </location>
</feature>
<sequence length="723" mass="76124">MIRRTTLLAVLSAALLAPITVAAAPGPAAAITSSAITSSAITSRQGVELALTSVTPDYATERATEIKVTGTVRNSGSAPLPGLRVRVRYSPQRFTDRAALSTFAGDTTTVTQPPNVSTQSSMVIPELAANSSVEFELTMTPAQFGLTAFGAYPLAVEVVQWDAAQLASQRTFLTYAPATAQPRPVRNRLSFVLPVIDQPRRADDGTFVDEKLIAELTGKGRLADLARIAETAPANVTWVVDPALFDDVQAMTKPFRVKKDDDIDQRPAEPAAGQWLTSMRAALADNAVIATPYADPDVTALAHRGLDRQPARALELARQKATLIKNDVVTSTYWPVGGVIDADALDLLAVGTPGGARIDKVLLDPAALPTAQDSSAAAAATTLAGTPDAAATLDTVMGPVTALVADAELSRLLEPAAGTRGATLLSRQRFVAETATLAAEPGQTRARSLVVAPSRRWNPSPTVVSTLLKTAGRLPWLSLTPLDSIKVSATPAQRAGLTYSDKDRKQELSGKYLAPVQEVAAQAELTALITGQSQSSFDAAVLRLTSSAWRGSAKVGRAVIKQVGDAVEDRTRLVSITGAGPDQPRTLAGSEGEVPISVKNELDVPVSLHVTARSDDPDLLESEFRQPLHINGEQSGTVQIPMTVTSSSGGDATVTVQLMTADGRPYGDPVKLIVRTTGYTGIALVIVGCALTVMLAAVVTRILRRRSQRRGARAARTRESETA</sequence>
<dbReference type="EMBL" id="JAPNNL010000027">
    <property type="protein sequence ID" value="MDA0633725.1"/>
    <property type="molecule type" value="Genomic_DNA"/>
</dbReference>
<evidence type="ECO:0000313" key="4">
    <source>
        <dbReference type="Proteomes" id="UP001144036"/>
    </source>
</evidence>
<name>A0ABT4S9S3_9ACTN</name>
<feature type="signal peptide" evidence="2">
    <location>
        <begin position="1"/>
        <end position="23"/>
    </location>
</feature>
<accession>A0ABT4S9S3</accession>
<dbReference type="Pfam" id="PF19516">
    <property type="entry name" value="DUF6049"/>
    <property type="match status" value="1"/>
</dbReference>
<evidence type="ECO:0000256" key="1">
    <source>
        <dbReference type="SAM" id="Phobius"/>
    </source>
</evidence>
<protein>
    <submittedName>
        <fullName evidence="3">DUF6049 family protein</fullName>
    </submittedName>
</protein>
<dbReference type="Proteomes" id="UP001144036">
    <property type="component" value="Unassembled WGS sequence"/>
</dbReference>
<keyword evidence="1" id="KW-0812">Transmembrane</keyword>
<keyword evidence="1" id="KW-0472">Membrane</keyword>
<evidence type="ECO:0000256" key="2">
    <source>
        <dbReference type="SAM" id="SignalP"/>
    </source>
</evidence>
<proteinExistence type="predicted"/>
<organism evidence="3 4">
    <name type="scientific">Nonomuraea corallina</name>
    <dbReference type="NCBI Taxonomy" id="2989783"/>
    <lineage>
        <taxon>Bacteria</taxon>
        <taxon>Bacillati</taxon>
        <taxon>Actinomycetota</taxon>
        <taxon>Actinomycetes</taxon>
        <taxon>Streptosporangiales</taxon>
        <taxon>Streptosporangiaceae</taxon>
        <taxon>Nonomuraea</taxon>
    </lineage>
</organism>
<dbReference type="Gene3D" id="2.60.40.10">
    <property type="entry name" value="Immunoglobulins"/>
    <property type="match status" value="1"/>
</dbReference>
<dbReference type="InterPro" id="IPR013783">
    <property type="entry name" value="Ig-like_fold"/>
</dbReference>
<reference evidence="3" key="1">
    <citation type="submission" date="2022-11" db="EMBL/GenBank/DDBJ databases">
        <title>Nonomuraea corallina sp. nov., a new species of the genus Nonomuraea isolated from sea side sediment in Thai sea.</title>
        <authorList>
            <person name="Ngamcharungchit C."/>
            <person name="Matsumoto A."/>
            <person name="Suriyachadkun C."/>
            <person name="Panbangred W."/>
            <person name="Inahashi Y."/>
            <person name="Intra B."/>
        </authorList>
    </citation>
    <scope>NUCLEOTIDE SEQUENCE</scope>
    <source>
        <strain evidence="3">MCN248</strain>
    </source>
</reference>
<keyword evidence="2" id="KW-0732">Signal</keyword>
<keyword evidence="1" id="KW-1133">Transmembrane helix</keyword>
<evidence type="ECO:0000313" key="3">
    <source>
        <dbReference type="EMBL" id="MDA0633725.1"/>
    </source>
</evidence>
<feature type="chain" id="PRO_5045957660" evidence="2">
    <location>
        <begin position="24"/>
        <end position="723"/>
    </location>
</feature>
<dbReference type="RefSeq" id="WP_270154530.1">
    <property type="nucleotide sequence ID" value="NZ_JAPNNL010000027.1"/>
</dbReference>
<comment type="caution">
    <text evidence="3">The sequence shown here is derived from an EMBL/GenBank/DDBJ whole genome shotgun (WGS) entry which is preliminary data.</text>
</comment>
<gene>
    <name evidence="3" type="ORF">OUY22_09870</name>
</gene>
<dbReference type="InterPro" id="IPR046112">
    <property type="entry name" value="DUF6049"/>
</dbReference>
<keyword evidence="4" id="KW-1185">Reference proteome</keyword>